<keyword evidence="2" id="KW-1185">Reference proteome</keyword>
<dbReference type="PANTHER" id="PTHR36697">
    <property type="entry name" value="S-ADENOSYLMETHIONINE SYNTHASE"/>
    <property type="match status" value="1"/>
</dbReference>
<dbReference type="RefSeq" id="WP_145786578.1">
    <property type="nucleotide sequence ID" value="NZ_BAAABR010000084.1"/>
</dbReference>
<name>A0A561EI06_9ACTN</name>
<comment type="caution">
    <text evidence="1">The sequence shown here is derived from an EMBL/GenBank/DDBJ whole genome shotgun (WGS) entry which is preliminary data.</text>
</comment>
<gene>
    <name evidence="1" type="ORF">FB465_0081</name>
</gene>
<dbReference type="AlphaFoldDB" id="A0A561EI06"/>
<dbReference type="EMBL" id="VIVR01000001">
    <property type="protein sequence ID" value="TWE15203.1"/>
    <property type="molecule type" value="Genomic_DNA"/>
</dbReference>
<dbReference type="Gene3D" id="3.30.300.280">
    <property type="entry name" value="S-adenosylmethionine synthetase, C-terminal domain"/>
    <property type="match status" value="1"/>
</dbReference>
<evidence type="ECO:0000313" key="2">
    <source>
        <dbReference type="Proteomes" id="UP000318416"/>
    </source>
</evidence>
<dbReference type="InterPro" id="IPR027790">
    <property type="entry name" value="AdoMet_synthase_2_family"/>
</dbReference>
<dbReference type="Pfam" id="PF01941">
    <property type="entry name" value="AdoMet_Synthase"/>
    <property type="match status" value="1"/>
</dbReference>
<dbReference type="Gene3D" id="3.30.300.10">
    <property type="match status" value="1"/>
</dbReference>
<accession>A0A561EI06</accession>
<dbReference type="PANTHER" id="PTHR36697:SF1">
    <property type="entry name" value="S-ADENOSYLMETHIONINE SYNTHASE"/>
    <property type="match status" value="1"/>
</dbReference>
<evidence type="ECO:0000313" key="1">
    <source>
        <dbReference type="EMBL" id="TWE15203.1"/>
    </source>
</evidence>
<dbReference type="Proteomes" id="UP000318416">
    <property type="component" value="Unassembled WGS sequence"/>
</dbReference>
<organism evidence="1 2">
    <name type="scientific">Kitasatospora atroaurantiaca</name>
    <dbReference type="NCBI Taxonomy" id="285545"/>
    <lineage>
        <taxon>Bacteria</taxon>
        <taxon>Bacillati</taxon>
        <taxon>Actinomycetota</taxon>
        <taxon>Actinomycetes</taxon>
        <taxon>Kitasatosporales</taxon>
        <taxon>Streptomycetaceae</taxon>
        <taxon>Kitasatospora</taxon>
    </lineage>
</organism>
<protein>
    <submittedName>
        <fullName evidence="1">Methionine adenosyltransferase</fullName>
    </submittedName>
</protein>
<sequence length="416" mass="44762">MRVMIRHACTSPDHLPFDVAERKGIGHPDSLADLVADTFSVRYSRWCLSRFALVPNHWVDKVNLVGAAADVDFGAFDILKPVDAYLFGKITDRVGDIEVPVAEIFEEAVADVLARALGDARILDHVRLHVNNTRGTSVDHAPEFYRPRTLPLLADVLAVESVANDTVICVGTSLRGLAAEVAMGLESELTDAAFRVDFPAVGTDVKVMTVRAGSHLDVTAAVPFHPERIASWEAYRDCLAEVESAITQILKGLVDRDPRARAIARTSLHLNTKDSPGRGYLAPFGTSLGKGDCGAVGRGNRYNGVIEPMRPAGCEAPAGKNPVHHVGKIYSAIAAQIARDVFSQTSVYAEVTVATRNGGSLDDPAYVLIALDREPDASTARAIDGIVRQGLADVANFTNRFLTGDPIARFPAPRLP</sequence>
<proteinExistence type="predicted"/>
<dbReference type="InterPro" id="IPR042544">
    <property type="entry name" value="AdoMet_synthase_3"/>
</dbReference>
<keyword evidence="1" id="KW-0808">Transferase</keyword>
<dbReference type="GO" id="GO:0016740">
    <property type="term" value="F:transferase activity"/>
    <property type="evidence" value="ECO:0007669"/>
    <property type="project" value="UniProtKB-KW"/>
</dbReference>
<dbReference type="OrthoDB" id="9770738at2"/>
<reference evidence="1 2" key="1">
    <citation type="submission" date="2019-06" db="EMBL/GenBank/DDBJ databases">
        <title>Sequencing the genomes of 1000 actinobacteria strains.</title>
        <authorList>
            <person name="Klenk H.-P."/>
        </authorList>
    </citation>
    <scope>NUCLEOTIDE SEQUENCE [LARGE SCALE GENOMIC DNA]</scope>
    <source>
        <strain evidence="1 2">DSM 41649</strain>
    </source>
</reference>